<evidence type="ECO:0000256" key="1">
    <source>
        <dbReference type="SAM" id="MobiDB-lite"/>
    </source>
</evidence>
<name>A0A0U3LQW7_9BURK</name>
<dbReference type="Pfam" id="PF05987">
    <property type="entry name" value="DUF898"/>
    <property type="match status" value="1"/>
</dbReference>
<feature type="region of interest" description="Disordered" evidence="1">
    <location>
        <begin position="1"/>
        <end position="30"/>
    </location>
</feature>
<reference evidence="3 4" key="1">
    <citation type="submission" date="2015-12" db="EMBL/GenBank/DDBJ databases">
        <title>Complete genome of Roseateles depolymerans KCTC 42856.</title>
        <authorList>
            <person name="Kim K.M."/>
        </authorList>
    </citation>
    <scope>NUCLEOTIDE SEQUENCE [LARGE SCALE GENOMIC DNA]</scope>
    <source>
        <strain evidence="3 4">KCTC 42856</strain>
    </source>
</reference>
<feature type="transmembrane region" description="Helical" evidence="2">
    <location>
        <begin position="154"/>
        <end position="173"/>
    </location>
</feature>
<organism evidence="3 4">
    <name type="scientific">Roseateles depolymerans</name>
    <dbReference type="NCBI Taxonomy" id="76731"/>
    <lineage>
        <taxon>Bacteria</taxon>
        <taxon>Pseudomonadati</taxon>
        <taxon>Pseudomonadota</taxon>
        <taxon>Betaproteobacteria</taxon>
        <taxon>Burkholderiales</taxon>
        <taxon>Sphaerotilaceae</taxon>
        <taxon>Roseateles</taxon>
    </lineage>
</organism>
<dbReference type="OrthoDB" id="9765721at2"/>
<dbReference type="KEGG" id="rdp:RD2015_4377"/>
<keyword evidence="2" id="KW-0812">Transmembrane</keyword>
<accession>A0A0U3LQW7</accession>
<feature type="transmembrane region" description="Helical" evidence="2">
    <location>
        <begin position="205"/>
        <end position="223"/>
    </location>
</feature>
<keyword evidence="2" id="KW-1133">Transmembrane helix</keyword>
<keyword evidence="2" id="KW-0472">Membrane</keyword>
<dbReference type="Proteomes" id="UP000060699">
    <property type="component" value="Chromosome"/>
</dbReference>
<proteinExistence type="predicted"/>
<sequence length="368" mass="39589">MNFIARTGASWSPTGRASGAPPSWDAPSPVERAPALRMEESADENEDFVSTLPSDLFDEEDVDIVLNVEATPSRAPGPVRFDAVVAWSHAQAGSRRVEEAARASAAASAGAFATGSATALSAAPSATEIRATEPGAWTDSAAPRLRFTGTGSEYFRLWVIHLLLCVATLGLYAPWAQRRDLQWWARHTLLDGDPFNFHGAPHRMLAHRLMGLVLVVGVWLSLLQPLWTGAAMLGVMMLGAAALSMRIRRFRLHHLSWRGMRLGQRLGAAPRAVAVLPPVLTARSRLRWAGAGASHRGGHSPATQLLLSRGWLLVPTMGLYWPFLAVHLARLRVEAMNAHADELRTALDTPALARANATGPSGRALGLA</sequence>
<dbReference type="AlphaFoldDB" id="A0A0U3LQW7"/>
<evidence type="ECO:0000313" key="3">
    <source>
        <dbReference type="EMBL" id="ALV08818.1"/>
    </source>
</evidence>
<keyword evidence="4" id="KW-1185">Reference proteome</keyword>
<evidence type="ECO:0000313" key="4">
    <source>
        <dbReference type="Proteomes" id="UP000060699"/>
    </source>
</evidence>
<evidence type="ECO:0000256" key="2">
    <source>
        <dbReference type="SAM" id="Phobius"/>
    </source>
</evidence>
<feature type="transmembrane region" description="Helical" evidence="2">
    <location>
        <begin position="306"/>
        <end position="326"/>
    </location>
</feature>
<dbReference type="RefSeq" id="WP_083525895.1">
    <property type="nucleotide sequence ID" value="NZ_CP013729.1"/>
</dbReference>
<dbReference type="InterPro" id="IPR010295">
    <property type="entry name" value="DUF898"/>
</dbReference>
<feature type="transmembrane region" description="Helical" evidence="2">
    <location>
        <begin position="229"/>
        <end position="247"/>
    </location>
</feature>
<dbReference type="PATRIC" id="fig|76731.3.peg.4484"/>
<dbReference type="EMBL" id="CP013729">
    <property type="protein sequence ID" value="ALV08818.1"/>
    <property type="molecule type" value="Genomic_DNA"/>
</dbReference>
<protein>
    <submittedName>
        <fullName evidence="3">Uncharacterized protein</fullName>
    </submittedName>
</protein>
<gene>
    <name evidence="3" type="ORF">RD2015_4377</name>
</gene>